<evidence type="ECO:0000313" key="4">
    <source>
        <dbReference type="Proteomes" id="UP000008549"/>
    </source>
</evidence>
<evidence type="ECO:0000313" key="5">
    <source>
        <dbReference type="WormBase" id="CBG13295"/>
    </source>
</evidence>
<dbReference type="WormBase" id="CBG13295">
    <property type="protein sequence ID" value="CBP41600"/>
    <property type="gene ID" value="WBGene00034074"/>
</dbReference>
<sequence length="340" mass="40424">MSDIYQVSEDALAEKNMVITSDTNPQYAFVANYLWFFYVEDNTFRITAYFKDHPDIEYHASVKIWFKDEHFCHYERTEQFPFEEKNGDEYDITDQDWVSIEVTFRVTKLHCEKYIGPPETEQAGTIVVIGDQKVFLNMEVRVVVHQLRYILDFQTVILQSEILSDAFNNSEDVTIKLCDMDPDVFFEMLRVLNPPFKRISKHYFTELLLLGCRFRMHNLLVRLDEFSKSADYDPNWITRVAWKRIQTVLREDPAFCIQVLDNFRLTRRNLKPVRKVRIRHPEVSDVYHEISDTGPSCIGSLCNFCSNHKTQIIYFILCLFLIENLILLIRFLSVYKKRDI</sequence>
<dbReference type="InParanoid" id="A8XHI0"/>
<dbReference type="EMBL" id="HE601226">
    <property type="protein sequence ID" value="CAP32104.2"/>
    <property type="molecule type" value="Genomic_DNA"/>
</dbReference>
<dbReference type="KEGG" id="cbr:CBG_13295"/>
<reference evidence="3 4" key="2">
    <citation type="journal article" date="2011" name="PLoS Genet.">
        <title>Caenorhabditis briggsae recombinant inbred line genotypes reveal inter-strain incompatibility and the evolution of recombination.</title>
        <authorList>
            <person name="Ross J.A."/>
            <person name="Koboldt D.C."/>
            <person name="Staisch J.E."/>
            <person name="Chamberlin H.M."/>
            <person name="Gupta B.P."/>
            <person name="Miller R.D."/>
            <person name="Baird S.E."/>
            <person name="Haag E.S."/>
        </authorList>
    </citation>
    <scope>NUCLEOTIDE SEQUENCE [LARGE SCALE GENOMIC DNA]</scope>
    <source>
        <strain evidence="3 4">AF16</strain>
    </source>
</reference>
<dbReference type="HOGENOM" id="CLU_074193_0_0_1"/>
<dbReference type="OMA" id="VANYLWF"/>
<evidence type="ECO:0000256" key="1">
    <source>
        <dbReference type="SAM" id="Phobius"/>
    </source>
</evidence>
<organism evidence="3 4">
    <name type="scientific">Caenorhabditis briggsae</name>
    <dbReference type="NCBI Taxonomy" id="6238"/>
    <lineage>
        <taxon>Eukaryota</taxon>
        <taxon>Metazoa</taxon>
        <taxon>Ecdysozoa</taxon>
        <taxon>Nematoda</taxon>
        <taxon>Chromadorea</taxon>
        <taxon>Rhabditida</taxon>
        <taxon>Rhabditina</taxon>
        <taxon>Rhabditomorpha</taxon>
        <taxon>Rhabditoidea</taxon>
        <taxon>Rhabditidae</taxon>
        <taxon>Peloderinae</taxon>
        <taxon>Caenorhabditis</taxon>
    </lineage>
</organism>
<reference evidence="3 4" key="1">
    <citation type="journal article" date="2003" name="PLoS Biol.">
        <title>The genome sequence of Caenorhabditis briggsae: a platform for comparative genomics.</title>
        <authorList>
            <person name="Stein L.D."/>
            <person name="Bao Z."/>
            <person name="Blasiar D."/>
            <person name="Blumenthal T."/>
            <person name="Brent M.R."/>
            <person name="Chen N."/>
            <person name="Chinwalla A."/>
            <person name="Clarke L."/>
            <person name="Clee C."/>
            <person name="Coghlan A."/>
            <person name="Coulson A."/>
            <person name="D'Eustachio P."/>
            <person name="Fitch D.H."/>
            <person name="Fulton L.A."/>
            <person name="Fulton R.E."/>
            <person name="Griffiths-Jones S."/>
            <person name="Harris T.W."/>
            <person name="Hillier L.W."/>
            <person name="Kamath R."/>
            <person name="Kuwabara P.E."/>
            <person name="Mardis E.R."/>
            <person name="Marra M.A."/>
            <person name="Miner T.L."/>
            <person name="Minx P."/>
            <person name="Mullikin J.C."/>
            <person name="Plumb R.W."/>
            <person name="Rogers J."/>
            <person name="Schein J.E."/>
            <person name="Sohrmann M."/>
            <person name="Spieth J."/>
            <person name="Stajich J.E."/>
            <person name="Wei C."/>
            <person name="Willey D."/>
            <person name="Wilson R.K."/>
            <person name="Durbin R."/>
            <person name="Waterston R.H."/>
        </authorList>
    </citation>
    <scope>NUCLEOTIDE SEQUENCE [LARGE SCALE GENOMIC DNA]</scope>
    <source>
        <strain evidence="3 4">AF16</strain>
    </source>
</reference>
<feature type="transmembrane region" description="Helical" evidence="1">
    <location>
        <begin position="312"/>
        <end position="332"/>
    </location>
</feature>
<dbReference type="RefSeq" id="XP_045095115.1">
    <property type="nucleotide sequence ID" value="XM_045243877.1"/>
</dbReference>
<proteinExistence type="predicted"/>
<keyword evidence="1" id="KW-0812">Transmembrane</keyword>
<dbReference type="GeneID" id="8583418"/>
<keyword evidence="1" id="KW-1133">Transmembrane helix</keyword>
<feature type="domain" description="BTB" evidence="2">
    <location>
        <begin position="144"/>
        <end position="226"/>
    </location>
</feature>
<dbReference type="CTD" id="8583418"/>
<dbReference type="AlphaFoldDB" id="A8XHI0"/>
<name>A8XHI0_CAEBR</name>
<dbReference type="eggNOG" id="ENOG502TFVF">
    <property type="taxonomic scope" value="Eukaryota"/>
</dbReference>
<dbReference type="InterPro" id="IPR000210">
    <property type="entry name" value="BTB/POZ_dom"/>
</dbReference>
<protein>
    <submittedName>
        <fullName evidence="3">Protein CBG13295</fullName>
    </submittedName>
</protein>
<dbReference type="Proteomes" id="UP000008549">
    <property type="component" value="Unassembled WGS sequence"/>
</dbReference>
<dbReference type="FunCoup" id="A8XHI0">
    <property type="interactions" value="775"/>
</dbReference>
<dbReference type="Pfam" id="PF00651">
    <property type="entry name" value="BTB"/>
    <property type="match status" value="1"/>
</dbReference>
<accession>A8XHI0</accession>
<keyword evidence="4" id="KW-1185">Reference proteome</keyword>
<keyword evidence="1" id="KW-0472">Membrane</keyword>
<evidence type="ECO:0000259" key="2">
    <source>
        <dbReference type="Pfam" id="PF00651"/>
    </source>
</evidence>
<gene>
    <name evidence="3 5" type="ORF">CBG13295</name>
    <name evidence="3" type="ORF">CBG_13295</name>
</gene>
<evidence type="ECO:0000313" key="3">
    <source>
        <dbReference type="EMBL" id="CAP32104.2"/>
    </source>
</evidence>